<reference evidence="11" key="1">
    <citation type="submission" date="2020-03" db="EMBL/GenBank/DDBJ databases">
        <title>FDA dAtabase for Regulatory Grade micrObial Sequences (FDA-ARGOS): Supporting development and validation of Infectious Disease Dx tests.</title>
        <authorList>
            <person name="Campos J."/>
            <person name="Goldberg B."/>
            <person name="Tallon L."/>
            <person name="Sadzewicz L."/>
            <person name="Vavikolanu K."/>
            <person name="Mehta A."/>
            <person name="Aluvathingal J."/>
            <person name="Nadendla S."/>
            <person name="Nandy P."/>
            <person name="Geyer C."/>
            <person name="Yan Y."/>
            <person name="Sichtig H."/>
        </authorList>
    </citation>
    <scope>NUCLEOTIDE SEQUENCE [LARGE SCALE GENOMIC DNA]</scope>
    <source>
        <strain evidence="11">FDAARGOS_652</strain>
    </source>
</reference>
<dbReference type="InterPro" id="IPR013320">
    <property type="entry name" value="ConA-like_dom_sf"/>
</dbReference>
<comment type="similarity">
    <text evidence="2">Belongs to the SKN1/KRE6 family.</text>
</comment>
<keyword evidence="6 9" id="KW-0472">Membrane</keyword>
<evidence type="ECO:0000256" key="8">
    <source>
        <dbReference type="ARBA" id="ARBA00023316"/>
    </source>
</evidence>
<dbReference type="AlphaFoldDB" id="A0A8X7NGN4"/>
<dbReference type="GO" id="GO:0015926">
    <property type="term" value="F:glucosidase activity"/>
    <property type="evidence" value="ECO:0007669"/>
    <property type="project" value="TreeGrafter"/>
</dbReference>
<comment type="caution">
    <text evidence="11">The sequence shown here is derived from an EMBL/GenBank/DDBJ whole genome shotgun (WGS) entry which is preliminary data.</text>
</comment>
<evidence type="ECO:0000256" key="6">
    <source>
        <dbReference type="ARBA" id="ARBA00023136"/>
    </source>
</evidence>
<sequence>MSSSSSSDLDNNVISSLRFKHIENPHYYLDENLHENKIEESATNVSEVNPTPQKHTKFFERIKSIWSTNGRRYVIAVAVVLAVLVIALIFVITSTRLINDPVKDGIKVEKLTNIKYSQLKAIRTSLVDPDTPVAQHNKLPNWKLVFSDEFNKENRTFGAFEDQFFTAVDLHYRATQDLEYYLPHMATTKNGSLQITFDKFNHSNFQYISAMVQSWNKLCFNKQARVEVCAKLPHDVEYGLWPAVWSLGNLARPGYLATTDGLWPYTYNECDSGITRNQSTLNENMSYLPGQRLSMCTCVGEDHPNLGVGRGAPEIDIIEGLYEHGHVVGVQTVQVAPFDEWWRPDYDYVDISNKNLTYIREDVGTVYQESISLATPLKKDEFVKFTMEYKSLPSGQSYAQFEMNGSPMFVINESALRANELIGSRQITREPMSIIFNMGLSKIWNPKLQADRLNLPAKFYIDYIRIYQPSDAIDMTCDPDDFPTSSYIDSHENAYLNWELSTWNDAGYEFPRNSLENKCKPPSIFKPG</sequence>
<dbReference type="GO" id="GO:0006078">
    <property type="term" value="P:(1-&gt;6)-beta-D-glucan biosynthetic process"/>
    <property type="evidence" value="ECO:0007669"/>
    <property type="project" value="TreeGrafter"/>
</dbReference>
<keyword evidence="4" id="KW-0735">Signal-anchor</keyword>
<accession>A0A8X7NGN4</accession>
<dbReference type="EMBL" id="JABWAB010000011">
    <property type="protein sequence ID" value="KAF6044348.1"/>
    <property type="molecule type" value="Genomic_DNA"/>
</dbReference>
<organism evidence="11 12">
    <name type="scientific">Candida parapsilosis</name>
    <name type="common">Yeast</name>
    <dbReference type="NCBI Taxonomy" id="5480"/>
    <lineage>
        <taxon>Eukaryota</taxon>
        <taxon>Fungi</taxon>
        <taxon>Dikarya</taxon>
        <taxon>Ascomycota</taxon>
        <taxon>Saccharomycotina</taxon>
        <taxon>Pichiomycetes</taxon>
        <taxon>Debaryomycetaceae</taxon>
        <taxon>Candida/Lodderomyces clade</taxon>
        <taxon>Candida</taxon>
    </lineage>
</organism>
<name>A0A8X7NGN4_CANPA</name>
<keyword evidence="5 9" id="KW-1133">Transmembrane helix</keyword>
<evidence type="ECO:0000256" key="9">
    <source>
        <dbReference type="SAM" id="Phobius"/>
    </source>
</evidence>
<keyword evidence="7" id="KW-0325">Glycoprotein</keyword>
<keyword evidence="3 9" id="KW-0812">Transmembrane</keyword>
<evidence type="ECO:0000313" key="11">
    <source>
        <dbReference type="EMBL" id="KAF6044348.1"/>
    </source>
</evidence>
<dbReference type="InterPro" id="IPR000757">
    <property type="entry name" value="Beta-glucanase-like"/>
</dbReference>
<feature type="transmembrane region" description="Helical" evidence="9">
    <location>
        <begin position="73"/>
        <end position="92"/>
    </location>
</feature>
<gene>
    <name evidence="11" type="ORF">FOB60_005441</name>
</gene>
<feature type="domain" description="GH16" evidence="10">
    <location>
        <begin position="132"/>
        <end position="472"/>
    </location>
</feature>
<dbReference type="GO" id="GO:0005789">
    <property type="term" value="C:endoplasmic reticulum membrane"/>
    <property type="evidence" value="ECO:0007669"/>
    <property type="project" value="TreeGrafter"/>
</dbReference>
<evidence type="ECO:0000313" key="12">
    <source>
        <dbReference type="Proteomes" id="UP000590412"/>
    </source>
</evidence>
<dbReference type="Gene3D" id="2.60.120.200">
    <property type="match status" value="1"/>
</dbReference>
<evidence type="ECO:0000256" key="2">
    <source>
        <dbReference type="ARBA" id="ARBA00010962"/>
    </source>
</evidence>
<evidence type="ECO:0000256" key="1">
    <source>
        <dbReference type="ARBA" id="ARBA00004606"/>
    </source>
</evidence>
<evidence type="ECO:0000256" key="3">
    <source>
        <dbReference type="ARBA" id="ARBA00022692"/>
    </source>
</evidence>
<dbReference type="SUPFAM" id="SSF49899">
    <property type="entry name" value="Concanavalin A-like lectins/glucanases"/>
    <property type="match status" value="1"/>
</dbReference>
<dbReference type="PANTHER" id="PTHR31361">
    <property type="entry name" value="BETA-GLUCAN SYNTHESIS-ASSOCIATED PROTEIN KRE6-RELATED"/>
    <property type="match status" value="1"/>
</dbReference>
<dbReference type="PROSITE" id="PS51762">
    <property type="entry name" value="GH16_2"/>
    <property type="match status" value="1"/>
</dbReference>
<evidence type="ECO:0000256" key="7">
    <source>
        <dbReference type="ARBA" id="ARBA00023180"/>
    </source>
</evidence>
<proteinExistence type="inferred from homology"/>
<dbReference type="OrthoDB" id="412647at2759"/>
<evidence type="ECO:0000256" key="5">
    <source>
        <dbReference type="ARBA" id="ARBA00022989"/>
    </source>
</evidence>
<evidence type="ECO:0000259" key="10">
    <source>
        <dbReference type="PROSITE" id="PS51762"/>
    </source>
</evidence>
<protein>
    <submittedName>
        <fullName evidence="11">Beta-glucan synthesis-associated protein (SKN1) family protein</fullName>
    </submittedName>
</protein>
<comment type="subcellular location">
    <subcellularLocation>
        <location evidence="1">Membrane</location>
        <topology evidence="1">Single-pass type II membrane protein</topology>
    </subcellularLocation>
</comment>
<dbReference type="Pfam" id="PF03935">
    <property type="entry name" value="SKN1_KRE6_Sbg1"/>
    <property type="match status" value="1"/>
</dbReference>
<dbReference type="InterPro" id="IPR005629">
    <property type="entry name" value="Skn1/Kre6/Sbg1"/>
</dbReference>
<dbReference type="GO" id="GO:0031505">
    <property type="term" value="P:fungal-type cell wall organization"/>
    <property type="evidence" value="ECO:0007669"/>
    <property type="project" value="TreeGrafter"/>
</dbReference>
<keyword evidence="8" id="KW-0961">Cell wall biogenesis/degradation</keyword>
<dbReference type="GO" id="GO:0005886">
    <property type="term" value="C:plasma membrane"/>
    <property type="evidence" value="ECO:0007669"/>
    <property type="project" value="TreeGrafter"/>
</dbReference>
<evidence type="ECO:0000256" key="4">
    <source>
        <dbReference type="ARBA" id="ARBA00022968"/>
    </source>
</evidence>
<dbReference type="Proteomes" id="UP000590412">
    <property type="component" value="Unassembled WGS sequence"/>
</dbReference>
<dbReference type="PANTHER" id="PTHR31361:SF1">
    <property type="entry name" value="BETA-GLUCAN SYNTHESIS-ASSOCIATED PROTEIN KRE6-RELATED"/>
    <property type="match status" value="1"/>
</dbReference>